<comment type="caution">
    <text evidence="1">The sequence shown here is derived from an EMBL/GenBank/DDBJ whole genome shotgun (WGS) entry which is preliminary data.</text>
</comment>
<keyword evidence="2" id="KW-1185">Reference proteome</keyword>
<dbReference type="EMBL" id="QKRW01000016">
    <property type="protein sequence ID" value="RAL64003.1"/>
    <property type="molecule type" value="Genomic_DNA"/>
</dbReference>
<protein>
    <recommendedName>
        <fullName evidence="3">Argonaute siRNA chaperone complex subunit Arb1</fullName>
    </recommendedName>
</protein>
<reference evidence="1 2" key="1">
    <citation type="submission" date="2018-06" db="EMBL/GenBank/DDBJ databases">
        <title>Genome Sequence of the Brown Rot Fungal Pathogen Monilinia fructigena.</title>
        <authorList>
            <person name="Landi L."/>
            <person name="De Miccolis Angelini R.M."/>
            <person name="Pollastro S."/>
            <person name="Abate D."/>
            <person name="Faretra F."/>
            <person name="Romanazzi G."/>
        </authorList>
    </citation>
    <scope>NUCLEOTIDE SEQUENCE [LARGE SCALE GENOMIC DNA]</scope>
    <source>
        <strain evidence="1 2">Mfrg269</strain>
    </source>
</reference>
<proteinExistence type="predicted"/>
<sequence>MAPHSLGPEPEELSRAISELDLASLRGVDGATDGADIKKSKHYTRDQLLSLKSKSIASEDSVICINVPQIATGTKTPPAPPRVPPPTPDHLFITPASGTGTPVARLPVTAEVSEETQEGAVDGGAGGSPTGFEEFYADPPLTPDEYEEERDIYDVSRPFEERIQTCIQRYRTRRKLDSVRSNILTKYFALGGVEAGIKTFNGGLDKETLENSTAAEIAAIQATDFVRSSNAKYYDPSDSENWVVDWEGIVQGFLSYSAFKILGDGENEIQMYCAVLRNFLNYVLTHEVCKEYTKEVMAARRLCDVAEKEYKSIRHLRQTFPGDFNVAASTLFGKTHKLHMEINSAWGDVEDGANEWLTNIPILSLPVCRFVFGGIVAFIGDENHFEQANKGDTHVVKTETRFLEVTGLHRASADIVEEFSHIKDPRGLGALKPVGKLLCKHWEGPGYNYEDTTDDGNEVIDDSVEEFWLEDDILKHCYPGLKMEVVIQELNIGVKFFDQVIDLFPSFHLYLPNEKMVGWKEPIPSERPPPTEDDPEAEEMVMDVIAKDDANEFERA</sequence>
<dbReference type="Proteomes" id="UP000249056">
    <property type="component" value="Unassembled WGS sequence"/>
</dbReference>
<name>A0A395IX52_9HELO</name>
<organism evidence="1 2">
    <name type="scientific">Monilinia fructigena</name>
    <dbReference type="NCBI Taxonomy" id="38457"/>
    <lineage>
        <taxon>Eukaryota</taxon>
        <taxon>Fungi</taxon>
        <taxon>Dikarya</taxon>
        <taxon>Ascomycota</taxon>
        <taxon>Pezizomycotina</taxon>
        <taxon>Leotiomycetes</taxon>
        <taxon>Helotiales</taxon>
        <taxon>Sclerotiniaceae</taxon>
        <taxon>Monilinia</taxon>
    </lineage>
</organism>
<dbReference type="GO" id="GO:0033167">
    <property type="term" value="C:ARC complex"/>
    <property type="evidence" value="ECO:0007669"/>
    <property type="project" value="InterPro"/>
</dbReference>
<accession>A0A395IX52</accession>
<dbReference type="InterPro" id="IPR018606">
    <property type="entry name" value="Arb1"/>
</dbReference>
<dbReference type="Pfam" id="PF09692">
    <property type="entry name" value="Arb1"/>
    <property type="match status" value="1"/>
</dbReference>
<evidence type="ECO:0000313" key="1">
    <source>
        <dbReference type="EMBL" id="RAL64003.1"/>
    </source>
</evidence>
<dbReference type="OrthoDB" id="435402at2759"/>
<evidence type="ECO:0000313" key="2">
    <source>
        <dbReference type="Proteomes" id="UP000249056"/>
    </source>
</evidence>
<dbReference type="GO" id="GO:0031047">
    <property type="term" value="P:regulatory ncRNA-mediated gene silencing"/>
    <property type="evidence" value="ECO:0007669"/>
    <property type="project" value="InterPro"/>
</dbReference>
<gene>
    <name evidence="1" type="ORF">DID88_003191</name>
</gene>
<evidence type="ECO:0008006" key="3">
    <source>
        <dbReference type="Google" id="ProtNLM"/>
    </source>
</evidence>
<dbReference type="AlphaFoldDB" id="A0A395IX52"/>